<proteinExistence type="predicted"/>
<dbReference type="EMBL" id="JAQOND010000034">
    <property type="protein sequence ID" value="MDC2828687.1"/>
    <property type="molecule type" value="Genomic_DNA"/>
</dbReference>
<evidence type="ECO:0000256" key="1">
    <source>
        <dbReference type="ARBA" id="ARBA00022490"/>
    </source>
</evidence>
<dbReference type="GeneID" id="57113760"/>
<evidence type="ECO:0000313" key="2">
    <source>
        <dbReference type="EMBL" id="KGL67039.1"/>
    </source>
</evidence>
<dbReference type="AlphaFoldDB" id="A0A099Y9U9"/>
<name>A0A099Y9U9_LIMMU</name>
<evidence type="ECO:0000313" key="6">
    <source>
        <dbReference type="Proteomes" id="UP000593929"/>
    </source>
</evidence>
<reference evidence="4 6" key="2">
    <citation type="submission" date="2020-10" db="EMBL/GenBank/DDBJ databases">
        <title>Genome sequencing of Lactobacillus mucosae KCTC 21011.</title>
        <authorList>
            <person name="Kim J."/>
        </authorList>
    </citation>
    <scope>NUCLEOTIDE SEQUENCE [LARGE SCALE GENOMIC DNA]</scope>
    <source>
        <strain evidence="4 6">LM011</strain>
    </source>
</reference>
<dbReference type="Proteomes" id="UP000030001">
    <property type="component" value="Unassembled WGS sequence"/>
</dbReference>
<keyword evidence="1" id="KW-0963">Cytoplasm</keyword>
<protein>
    <submittedName>
        <fullName evidence="3">YlbG family protein</fullName>
    </submittedName>
</protein>
<dbReference type="InterPro" id="IPR016979">
    <property type="entry name" value="DUF2129"/>
</dbReference>
<sequence>MSFKIRPRRGLIVYLNSMKTVKSLRRYGHVQYSSRRMHYVVLYVDEENIANTIEKLRQLRNVRKVMQSHWPEIDPELTDLEVTGLYKKHDEDEKE</sequence>
<evidence type="ECO:0000313" key="4">
    <source>
        <dbReference type="EMBL" id="QOL69058.1"/>
    </source>
</evidence>
<dbReference type="EMBL" id="CP062966">
    <property type="protein sequence ID" value="QOL69058.1"/>
    <property type="molecule type" value="Genomic_DNA"/>
</dbReference>
<dbReference type="RefSeq" id="WP_006499732.1">
    <property type="nucleotide sequence ID" value="NZ_CABMGR010000002.1"/>
</dbReference>
<reference evidence="3" key="3">
    <citation type="submission" date="2023-01" db="EMBL/GenBank/DDBJ databases">
        <title>Genome analysis of 13 Lactobacillus isolated from gut of wild boar.</title>
        <authorList>
            <person name="Papp P."/>
            <person name="Libisch B."/>
            <person name="Nagy T."/>
            <person name="Olasz F."/>
        </authorList>
    </citation>
    <scope>NUCLEOTIDE SEQUENCE</scope>
    <source>
        <strain evidence="3">F108</strain>
    </source>
</reference>
<organism evidence="2 5">
    <name type="scientific">Limosilactobacillus mucosae</name>
    <name type="common">Lactobacillus mucosae</name>
    <dbReference type="NCBI Taxonomy" id="97478"/>
    <lineage>
        <taxon>Bacteria</taxon>
        <taxon>Bacillati</taxon>
        <taxon>Bacillota</taxon>
        <taxon>Bacilli</taxon>
        <taxon>Lactobacillales</taxon>
        <taxon>Lactobacillaceae</taxon>
        <taxon>Limosilactobacillus</taxon>
    </lineage>
</organism>
<dbReference type="Pfam" id="PF09902">
    <property type="entry name" value="DUF2129"/>
    <property type="match status" value="1"/>
</dbReference>
<gene>
    <name evidence="4" type="ORF">LM011_06410</name>
    <name evidence="2" type="ORF">LX03_04475</name>
    <name evidence="3" type="ORF">PO158_10370</name>
</gene>
<dbReference type="Proteomes" id="UP000593929">
    <property type="component" value="Chromosome"/>
</dbReference>
<dbReference type="Proteomes" id="UP001218021">
    <property type="component" value="Unassembled WGS sequence"/>
</dbReference>
<evidence type="ECO:0000313" key="5">
    <source>
        <dbReference type="Proteomes" id="UP000030001"/>
    </source>
</evidence>
<evidence type="ECO:0000313" key="3">
    <source>
        <dbReference type="EMBL" id="MDC2828687.1"/>
    </source>
</evidence>
<dbReference type="EMBL" id="JROC01000029">
    <property type="protein sequence ID" value="KGL67039.1"/>
    <property type="molecule type" value="Genomic_DNA"/>
</dbReference>
<accession>A0A099Y9U9</accession>
<reference evidence="2 5" key="1">
    <citation type="submission" date="2014-09" db="EMBL/GenBank/DDBJ databases">
        <title>Lactobacillus mucosae CRL573 Genome Sequencing.</title>
        <authorList>
            <person name="Bleckwedel J."/>
            <person name="Teran L.C."/>
            <person name="Bonacina J."/>
            <person name="Saavedra L."/>
            <person name="Mozzi F.B."/>
            <person name="Raya R.R."/>
        </authorList>
    </citation>
    <scope>NUCLEOTIDE SEQUENCE [LARGE SCALE GENOMIC DNA]</scope>
    <source>
        <strain evidence="2 5">CRL573</strain>
    </source>
</reference>
<dbReference type="PIRSF" id="PIRSF031653">
    <property type="entry name" value="UCP031653"/>
    <property type="match status" value="1"/>
</dbReference>